<reference evidence="1 2" key="1">
    <citation type="submission" date="2017-12" db="EMBL/GenBank/DDBJ databases">
        <title>Complete genome sequence and characterization of bacteriophage phiP4-3 infecting Proteus pennea.</title>
        <authorList>
            <person name="He Y."/>
            <person name="Yang H."/>
        </authorList>
    </citation>
    <scope>NUCLEOTIDE SEQUENCE [LARGE SCALE GENOMIC DNA]</scope>
</reference>
<dbReference type="Proteomes" id="UP000240538">
    <property type="component" value="Segment"/>
</dbReference>
<organism evidence="1 2">
    <name type="scientific">Proteus phage phiP4-3</name>
    <dbReference type="NCBI Taxonomy" id="2065203"/>
    <lineage>
        <taxon>Viruses</taxon>
        <taxon>Duplodnaviria</taxon>
        <taxon>Heunggongvirae</taxon>
        <taxon>Uroviricota</taxon>
        <taxon>Caudoviricetes</taxon>
        <taxon>Pantevenvirales</taxon>
        <taxon>Straboviridae</taxon>
        <taxon>Bragavirus</taxon>
        <taxon>Bragavirus p43</taxon>
    </lineage>
</organism>
<gene>
    <name evidence="1" type="ORF">phiP43_068</name>
</gene>
<name>A0A2I6PFC9_9CAUD</name>
<evidence type="ECO:0000313" key="1">
    <source>
        <dbReference type="EMBL" id="AUM58426.1"/>
    </source>
</evidence>
<sequence length="78" mass="8619">MKLSSAELLKMLKDTSRLDGDPYGPFEYSSHITIIEDKVLSVSGVTEIHSMVISSEEDETPMEFTVSINTSALIARII</sequence>
<accession>A0A2I6PFC9</accession>
<evidence type="ECO:0000313" key="2">
    <source>
        <dbReference type="Proteomes" id="UP000240538"/>
    </source>
</evidence>
<proteinExistence type="predicted"/>
<dbReference type="EMBL" id="MG696114">
    <property type="protein sequence ID" value="AUM58426.1"/>
    <property type="molecule type" value="Genomic_DNA"/>
</dbReference>
<protein>
    <submittedName>
        <fullName evidence="1">Uncharacterized protein</fullName>
    </submittedName>
</protein>
<keyword evidence="2" id="KW-1185">Reference proteome</keyword>